<keyword evidence="5" id="KW-1133">Transmembrane helix</keyword>
<comment type="caution">
    <text evidence="9">The sequence shown here is derived from an EMBL/GenBank/DDBJ whole genome shotgun (WGS) entry which is preliminary data.</text>
</comment>
<evidence type="ECO:0000256" key="8">
    <source>
        <dbReference type="SAM" id="MobiDB-lite"/>
    </source>
</evidence>
<name>A0AAW2W6U1_SESRA</name>
<proteinExistence type="inferred from homology"/>
<keyword evidence="3" id="KW-1003">Cell membrane</keyword>
<dbReference type="EMBL" id="JACGWJ010000002">
    <property type="protein sequence ID" value="KAL0436591.1"/>
    <property type="molecule type" value="Genomic_DNA"/>
</dbReference>
<keyword evidence="6" id="KW-0472">Membrane</keyword>
<protein>
    <submittedName>
        <fullName evidence="9">Uncharacterized protein</fullName>
    </submittedName>
</protein>
<feature type="compositionally biased region" description="Low complexity" evidence="8">
    <location>
        <begin position="22"/>
        <end position="44"/>
    </location>
</feature>
<sequence>MEHYMDEKWKITSKVDDKNSHWHNSSSGKSSSSLPRSVSQRGSSTKSLKNPFNLSRSASQKSASTKSSLSRSSSQRCSEFTRKCSSLAKEQKAKFYIVKRCITMLVSWKKNGDS</sequence>
<evidence type="ECO:0000256" key="1">
    <source>
        <dbReference type="ARBA" id="ARBA00004162"/>
    </source>
</evidence>
<dbReference type="PANTHER" id="PTHR47596:SF2">
    <property type="entry name" value="SMALL POLYPEPTIDE DEVIL 9"/>
    <property type="match status" value="1"/>
</dbReference>
<dbReference type="GO" id="GO:0048367">
    <property type="term" value="P:shoot system development"/>
    <property type="evidence" value="ECO:0007669"/>
    <property type="project" value="UniProtKB-ARBA"/>
</dbReference>
<feature type="compositionally biased region" description="Low complexity" evidence="8">
    <location>
        <begin position="54"/>
        <end position="75"/>
    </location>
</feature>
<keyword evidence="4" id="KW-0812">Transmembrane</keyword>
<accession>A0AAW2W6U1</accession>
<organism evidence="9">
    <name type="scientific">Sesamum radiatum</name>
    <name type="common">Black benniseed</name>
    <dbReference type="NCBI Taxonomy" id="300843"/>
    <lineage>
        <taxon>Eukaryota</taxon>
        <taxon>Viridiplantae</taxon>
        <taxon>Streptophyta</taxon>
        <taxon>Embryophyta</taxon>
        <taxon>Tracheophyta</taxon>
        <taxon>Spermatophyta</taxon>
        <taxon>Magnoliopsida</taxon>
        <taxon>eudicotyledons</taxon>
        <taxon>Gunneridae</taxon>
        <taxon>Pentapetalae</taxon>
        <taxon>asterids</taxon>
        <taxon>lamiids</taxon>
        <taxon>Lamiales</taxon>
        <taxon>Pedaliaceae</taxon>
        <taxon>Sesamum</taxon>
    </lineage>
</organism>
<dbReference type="PANTHER" id="PTHR47596">
    <property type="entry name" value="DVL13"/>
    <property type="match status" value="1"/>
</dbReference>
<comment type="similarity">
    <text evidence="7">Belongs to the DVL/RTFL small polypeptides family.</text>
</comment>
<dbReference type="GO" id="GO:0005886">
    <property type="term" value="C:plasma membrane"/>
    <property type="evidence" value="ECO:0007669"/>
    <property type="project" value="UniProtKB-SubCell"/>
</dbReference>
<dbReference type="InterPro" id="IPR012552">
    <property type="entry name" value="DVL"/>
</dbReference>
<evidence type="ECO:0000256" key="2">
    <source>
        <dbReference type="ARBA" id="ARBA00022473"/>
    </source>
</evidence>
<reference evidence="9" key="1">
    <citation type="submission" date="2020-06" db="EMBL/GenBank/DDBJ databases">
        <authorList>
            <person name="Li T."/>
            <person name="Hu X."/>
            <person name="Zhang T."/>
            <person name="Song X."/>
            <person name="Zhang H."/>
            <person name="Dai N."/>
            <person name="Sheng W."/>
            <person name="Hou X."/>
            <person name="Wei L."/>
        </authorList>
    </citation>
    <scope>NUCLEOTIDE SEQUENCE</scope>
    <source>
        <strain evidence="9">G02</strain>
        <tissue evidence="9">Leaf</tissue>
    </source>
</reference>
<keyword evidence="2" id="KW-0217">Developmental protein</keyword>
<dbReference type="AlphaFoldDB" id="A0AAW2W6U1"/>
<feature type="region of interest" description="Disordered" evidence="8">
    <location>
        <begin position="15"/>
        <end position="78"/>
    </location>
</feature>
<reference evidence="9" key="2">
    <citation type="journal article" date="2024" name="Plant">
        <title>Genomic evolution and insights into agronomic trait innovations of Sesamum species.</title>
        <authorList>
            <person name="Miao H."/>
            <person name="Wang L."/>
            <person name="Qu L."/>
            <person name="Liu H."/>
            <person name="Sun Y."/>
            <person name="Le M."/>
            <person name="Wang Q."/>
            <person name="Wei S."/>
            <person name="Zheng Y."/>
            <person name="Lin W."/>
            <person name="Duan Y."/>
            <person name="Cao H."/>
            <person name="Xiong S."/>
            <person name="Wang X."/>
            <person name="Wei L."/>
            <person name="Li C."/>
            <person name="Ma Q."/>
            <person name="Ju M."/>
            <person name="Zhao R."/>
            <person name="Li G."/>
            <person name="Mu C."/>
            <person name="Tian Q."/>
            <person name="Mei H."/>
            <person name="Zhang T."/>
            <person name="Gao T."/>
            <person name="Zhang H."/>
        </authorList>
    </citation>
    <scope>NUCLEOTIDE SEQUENCE</scope>
    <source>
        <strain evidence="9">G02</strain>
    </source>
</reference>
<comment type="subcellular location">
    <subcellularLocation>
        <location evidence="1">Cell membrane</location>
        <topology evidence="1">Single-pass membrane protein</topology>
    </subcellularLocation>
</comment>
<evidence type="ECO:0000313" key="9">
    <source>
        <dbReference type="EMBL" id="KAL0436591.1"/>
    </source>
</evidence>
<evidence type="ECO:0000256" key="3">
    <source>
        <dbReference type="ARBA" id="ARBA00022475"/>
    </source>
</evidence>
<evidence type="ECO:0000256" key="5">
    <source>
        <dbReference type="ARBA" id="ARBA00022989"/>
    </source>
</evidence>
<dbReference type="InterPro" id="IPR052692">
    <property type="entry name" value="DVL_RTFL_polypeptides"/>
</dbReference>
<evidence type="ECO:0000256" key="7">
    <source>
        <dbReference type="ARBA" id="ARBA00024340"/>
    </source>
</evidence>
<evidence type="ECO:0000256" key="4">
    <source>
        <dbReference type="ARBA" id="ARBA00022692"/>
    </source>
</evidence>
<dbReference type="GO" id="GO:0008285">
    <property type="term" value="P:negative regulation of cell population proliferation"/>
    <property type="evidence" value="ECO:0007669"/>
    <property type="project" value="InterPro"/>
</dbReference>
<dbReference type="Pfam" id="PF08137">
    <property type="entry name" value="DVL"/>
    <property type="match status" value="1"/>
</dbReference>
<evidence type="ECO:0000256" key="6">
    <source>
        <dbReference type="ARBA" id="ARBA00023136"/>
    </source>
</evidence>
<gene>
    <name evidence="9" type="ORF">Sradi_0367000</name>
</gene>